<dbReference type="GO" id="GO:0005886">
    <property type="term" value="C:plasma membrane"/>
    <property type="evidence" value="ECO:0007669"/>
    <property type="project" value="TreeGrafter"/>
</dbReference>
<evidence type="ECO:0000256" key="4">
    <source>
        <dbReference type="SAM" id="Phobius"/>
    </source>
</evidence>
<keyword evidence="2" id="KW-0645">Protease</keyword>
<dbReference type="InterPro" id="IPR012338">
    <property type="entry name" value="Beta-lactam/transpept-like"/>
</dbReference>
<keyword evidence="2" id="KW-0378">Hydrolase</keyword>
<dbReference type="Pfam" id="PF03793">
    <property type="entry name" value="PASTA"/>
    <property type="match status" value="1"/>
</dbReference>
<evidence type="ECO:0000259" key="5">
    <source>
        <dbReference type="PROSITE" id="PS51178"/>
    </source>
</evidence>
<dbReference type="InterPro" id="IPR036138">
    <property type="entry name" value="PBP_dimer_sf"/>
</dbReference>
<dbReference type="InterPro" id="IPR005543">
    <property type="entry name" value="PASTA_dom"/>
</dbReference>
<dbReference type="GO" id="GO:0008658">
    <property type="term" value="F:penicillin binding"/>
    <property type="evidence" value="ECO:0007669"/>
    <property type="project" value="InterPro"/>
</dbReference>
<keyword evidence="7" id="KW-1185">Reference proteome</keyword>
<dbReference type="AlphaFoldDB" id="A0A0G4K779"/>
<dbReference type="Proteomes" id="UP000043763">
    <property type="component" value="Unassembled WGS sequence"/>
</dbReference>
<gene>
    <name evidence="6" type="ORF">BRSU_1488</name>
</gene>
<dbReference type="PANTHER" id="PTHR30627:SF1">
    <property type="entry name" value="PEPTIDOGLYCAN D,D-TRANSPEPTIDASE FTSI"/>
    <property type="match status" value="1"/>
</dbReference>
<dbReference type="EMBL" id="CVLB01000001">
    <property type="protein sequence ID" value="CRF33509.1"/>
    <property type="molecule type" value="Genomic_DNA"/>
</dbReference>
<sequence length="636" mass="71719">MNDSRVKRLYLFLICFFIGTIAIFIQLFNLTIKERKSVSSLVGLDRPRGTIYDSKMHPLTINIPAYTIYLDTESVSLDGNDKTDINEAYSQIFNIINITKEKFADLLNTKRRTIMLAQNINLDSYKKIKDIKDKYNVKSIYGIESYKRFYPYEDVFAHVIGYMNKTETEGYAGLEATYEAILSSENDNPKDIVLTLDRDVQTIVRNEVLKTVAEKSPQSVTVIVSDVNTGAIVANYSYPSFDPNNPFIYVNNERMDRSIMSTIYPGSTMKIFAELAAIEQGVVNSDEVFHCKGYYDYSRQTRIHCDYPHGDVAFNDILKYSCNFAVVTIAERIDNKFFYDYLKRFGFGEPTGVGPYKNEWSGIYHPLNKWHRFSKGYLAIGYDLSVTPMQIAASYLPLLNGGWKVPMHVVNSFYDGIEKISATNNLKRTRIIDEQYSQIARVLLRKGVESGSTGHRANLLNIDVVGKTGTAITEVYRNSESEKPEKYYQSIFVGGFPLEDPKISILVLLDDPQGQGSQGAGRVAAPLFAKIANQIIPYLGLIDGEIYTINTNDFLSLVPHSNNITNNIMPNLTGLSLRDALNSISYIVSNNNAKIMIQGEGYITDFSPQPGTSVTNDSIIRLSLKAPIIKEQDNKE</sequence>
<dbReference type="InterPro" id="IPR005311">
    <property type="entry name" value="PBP_dimer"/>
</dbReference>
<comment type="subcellular location">
    <subcellularLocation>
        <location evidence="1">Membrane</location>
    </subcellularLocation>
</comment>
<dbReference type="InterPro" id="IPR001460">
    <property type="entry name" value="PCN-bd_Tpept"/>
</dbReference>
<keyword evidence="2" id="KW-0121">Carboxypeptidase</keyword>
<dbReference type="OrthoDB" id="9770103at2"/>
<dbReference type="CDD" id="cd06575">
    <property type="entry name" value="PASTA_Pbp2x-like_2"/>
    <property type="match status" value="1"/>
</dbReference>
<feature type="domain" description="PASTA" evidence="5">
    <location>
        <begin position="563"/>
        <end position="626"/>
    </location>
</feature>
<dbReference type="GO" id="GO:0071555">
    <property type="term" value="P:cell wall organization"/>
    <property type="evidence" value="ECO:0007669"/>
    <property type="project" value="TreeGrafter"/>
</dbReference>
<dbReference type="PROSITE" id="PS51178">
    <property type="entry name" value="PASTA"/>
    <property type="match status" value="1"/>
</dbReference>
<dbReference type="PANTHER" id="PTHR30627">
    <property type="entry name" value="PEPTIDOGLYCAN D,D-TRANSPEPTIDASE"/>
    <property type="match status" value="1"/>
</dbReference>
<reference evidence="7" key="1">
    <citation type="submission" date="2015-04" db="EMBL/GenBank/DDBJ databases">
        <authorList>
            <person name="Mushtaq Mamoona"/>
        </authorList>
    </citation>
    <scope>NUCLEOTIDE SEQUENCE [LARGE SCALE GENOMIC DNA]</scope>
    <source>
        <strain evidence="7">AN4859/03</strain>
    </source>
</reference>
<organism evidence="6 7">
    <name type="scientific">Brachyspira suanatina</name>
    <dbReference type="NCBI Taxonomy" id="381802"/>
    <lineage>
        <taxon>Bacteria</taxon>
        <taxon>Pseudomonadati</taxon>
        <taxon>Spirochaetota</taxon>
        <taxon>Spirochaetia</taxon>
        <taxon>Brachyspirales</taxon>
        <taxon>Brachyspiraceae</taxon>
        <taxon>Brachyspira</taxon>
    </lineage>
</organism>
<accession>A0A0G4K779</accession>
<evidence type="ECO:0000256" key="2">
    <source>
        <dbReference type="ARBA" id="ARBA00022645"/>
    </source>
</evidence>
<dbReference type="Pfam" id="PF00905">
    <property type="entry name" value="Transpeptidase"/>
    <property type="match status" value="1"/>
</dbReference>
<dbReference type="RefSeq" id="WP_048594701.1">
    <property type="nucleotide sequence ID" value="NZ_CVLB01000001.1"/>
</dbReference>
<evidence type="ECO:0000313" key="7">
    <source>
        <dbReference type="Proteomes" id="UP000043763"/>
    </source>
</evidence>
<dbReference type="SUPFAM" id="SSF54184">
    <property type="entry name" value="Penicillin-binding protein 2x (pbp-2x), c-terminal domain"/>
    <property type="match status" value="1"/>
</dbReference>
<dbReference type="Pfam" id="PF03717">
    <property type="entry name" value="PBP_dimer"/>
    <property type="match status" value="1"/>
</dbReference>
<keyword evidence="4" id="KW-1133">Transmembrane helix</keyword>
<dbReference type="SUPFAM" id="SSF56519">
    <property type="entry name" value="Penicillin binding protein dimerisation domain"/>
    <property type="match status" value="1"/>
</dbReference>
<dbReference type="Gene3D" id="3.90.1310.10">
    <property type="entry name" value="Penicillin-binding protein 2a (Domain 2)"/>
    <property type="match status" value="1"/>
</dbReference>
<dbReference type="InterPro" id="IPR050515">
    <property type="entry name" value="Beta-lactam/transpept"/>
</dbReference>
<protein>
    <submittedName>
        <fullName evidence="6">Penicillin-binding protein</fullName>
    </submittedName>
</protein>
<keyword evidence="3 4" id="KW-0472">Membrane</keyword>
<dbReference type="GO" id="GO:0004180">
    <property type="term" value="F:carboxypeptidase activity"/>
    <property type="evidence" value="ECO:0007669"/>
    <property type="project" value="UniProtKB-KW"/>
</dbReference>
<evidence type="ECO:0000256" key="3">
    <source>
        <dbReference type="ARBA" id="ARBA00023136"/>
    </source>
</evidence>
<name>A0A0G4K779_9SPIR</name>
<dbReference type="SUPFAM" id="SSF56601">
    <property type="entry name" value="beta-lactamase/transpeptidase-like"/>
    <property type="match status" value="1"/>
</dbReference>
<dbReference type="Gene3D" id="3.40.710.10">
    <property type="entry name" value="DD-peptidase/beta-lactamase superfamily"/>
    <property type="match status" value="1"/>
</dbReference>
<evidence type="ECO:0000256" key="1">
    <source>
        <dbReference type="ARBA" id="ARBA00004370"/>
    </source>
</evidence>
<evidence type="ECO:0000313" key="6">
    <source>
        <dbReference type="EMBL" id="CRF33509.1"/>
    </source>
</evidence>
<feature type="transmembrane region" description="Helical" evidence="4">
    <location>
        <begin position="9"/>
        <end position="28"/>
    </location>
</feature>
<proteinExistence type="predicted"/>
<keyword evidence="4" id="KW-0812">Transmembrane</keyword>
<dbReference type="Gene3D" id="3.30.450.330">
    <property type="match status" value="1"/>
</dbReference>